<dbReference type="Proteomes" id="UP001430953">
    <property type="component" value="Unassembled WGS sequence"/>
</dbReference>
<dbReference type="EMBL" id="JADYXP020000020">
    <property type="protein sequence ID" value="KAL0104527.1"/>
    <property type="molecule type" value="Genomic_DNA"/>
</dbReference>
<comment type="caution">
    <text evidence="1">The sequence shown here is derived from an EMBL/GenBank/DDBJ whole genome shotgun (WGS) entry which is preliminary data.</text>
</comment>
<keyword evidence="2" id="KW-1185">Reference proteome</keyword>
<gene>
    <name evidence="1" type="ORF">PUN28_017324</name>
</gene>
<proteinExistence type="predicted"/>
<name>A0AAW2ERS3_9HYME</name>
<organism evidence="1 2">
    <name type="scientific">Cardiocondyla obscurior</name>
    <dbReference type="NCBI Taxonomy" id="286306"/>
    <lineage>
        <taxon>Eukaryota</taxon>
        <taxon>Metazoa</taxon>
        <taxon>Ecdysozoa</taxon>
        <taxon>Arthropoda</taxon>
        <taxon>Hexapoda</taxon>
        <taxon>Insecta</taxon>
        <taxon>Pterygota</taxon>
        <taxon>Neoptera</taxon>
        <taxon>Endopterygota</taxon>
        <taxon>Hymenoptera</taxon>
        <taxon>Apocrita</taxon>
        <taxon>Aculeata</taxon>
        <taxon>Formicoidea</taxon>
        <taxon>Formicidae</taxon>
        <taxon>Myrmicinae</taxon>
        <taxon>Cardiocondyla</taxon>
    </lineage>
</organism>
<sequence>MFEPLVDTRTSITKLFSICRATTDYTRTTYTIALYQILTDTTLARARECCKGKHHVEWRDDFICSQGAALYAPGPIAKDSSRQSAHLRIPEDLRSCAPGQIRLARSATEDFPGAIPPGASSFENLFTIPPVQRKFRRDVRS</sequence>
<evidence type="ECO:0000313" key="1">
    <source>
        <dbReference type="EMBL" id="KAL0104527.1"/>
    </source>
</evidence>
<reference evidence="1 2" key="1">
    <citation type="submission" date="2023-03" db="EMBL/GenBank/DDBJ databases">
        <title>High recombination rates correlate with genetic variation in Cardiocondyla obscurior ants.</title>
        <authorList>
            <person name="Errbii M."/>
        </authorList>
    </citation>
    <scope>NUCLEOTIDE SEQUENCE [LARGE SCALE GENOMIC DNA]</scope>
    <source>
        <strain evidence="1">Alpha-2009</strain>
        <tissue evidence="1">Whole body</tissue>
    </source>
</reference>
<protein>
    <submittedName>
        <fullName evidence="1">Uncharacterized protein</fullName>
    </submittedName>
</protein>
<dbReference type="AlphaFoldDB" id="A0AAW2ERS3"/>
<evidence type="ECO:0000313" key="2">
    <source>
        <dbReference type="Proteomes" id="UP001430953"/>
    </source>
</evidence>
<accession>A0AAW2ERS3</accession>